<reference evidence="1" key="2">
    <citation type="submission" date="2020-09" db="EMBL/GenBank/DDBJ databases">
        <authorList>
            <person name="Sun Q."/>
            <person name="Zhou Y."/>
        </authorList>
    </citation>
    <scope>NUCLEOTIDE SEQUENCE</scope>
    <source>
        <strain evidence="1">CGMCC 1.12987</strain>
    </source>
</reference>
<keyword evidence="2" id="KW-1185">Reference proteome</keyword>
<dbReference type="RefSeq" id="WP_377522005.1">
    <property type="nucleotide sequence ID" value="NZ_JBHRVG010000001.1"/>
</dbReference>
<gene>
    <name evidence="1" type="ORF">GCM10010916_09040</name>
</gene>
<dbReference type="AlphaFoldDB" id="A0A917CQH2"/>
<name>A0A917CQH2_9BACL</name>
<dbReference type="Proteomes" id="UP000644756">
    <property type="component" value="Unassembled WGS sequence"/>
</dbReference>
<evidence type="ECO:0000313" key="2">
    <source>
        <dbReference type="Proteomes" id="UP000644756"/>
    </source>
</evidence>
<dbReference type="EMBL" id="BMGR01000002">
    <property type="protein sequence ID" value="GGF93895.1"/>
    <property type="molecule type" value="Genomic_DNA"/>
</dbReference>
<organism evidence="1 2">
    <name type="scientific">Paenibacillus abyssi</name>
    <dbReference type="NCBI Taxonomy" id="1340531"/>
    <lineage>
        <taxon>Bacteria</taxon>
        <taxon>Bacillati</taxon>
        <taxon>Bacillota</taxon>
        <taxon>Bacilli</taxon>
        <taxon>Bacillales</taxon>
        <taxon>Paenibacillaceae</taxon>
        <taxon>Paenibacillus</taxon>
    </lineage>
</organism>
<protein>
    <submittedName>
        <fullName evidence="1">Uncharacterized protein</fullName>
    </submittedName>
</protein>
<sequence>MEQKEINKLETEADQFALNTLVDNYSYTEFVKHENYKNKAELRKFCEIQGIHPGIMVGRLMKDGYISYSDLSYRDFSKSHL</sequence>
<accession>A0A917CQH2</accession>
<proteinExistence type="predicted"/>
<comment type="caution">
    <text evidence="1">The sequence shown here is derived from an EMBL/GenBank/DDBJ whole genome shotgun (WGS) entry which is preliminary data.</text>
</comment>
<evidence type="ECO:0000313" key="1">
    <source>
        <dbReference type="EMBL" id="GGF93895.1"/>
    </source>
</evidence>
<reference evidence="1" key="1">
    <citation type="journal article" date="2014" name="Int. J. Syst. Evol. Microbiol.">
        <title>Complete genome sequence of Corynebacterium casei LMG S-19264T (=DSM 44701T), isolated from a smear-ripened cheese.</title>
        <authorList>
            <consortium name="US DOE Joint Genome Institute (JGI-PGF)"/>
            <person name="Walter F."/>
            <person name="Albersmeier A."/>
            <person name="Kalinowski J."/>
            <person name="Ruckert C."/>
        </authorList>
    </citation>
    <scope>NUCLEOTIDE SEQUENCE</scope>
    <source>
        <strain evidence="1">CGMCC 1.12987</strain>
    </source>
</reference>